<dbReference type="Proteomes" id="UP000031524">
    <property type="component" value="Chromosome"/>
</dbReference>
<dbReference type="HOGENOM" id="CLU_1154909_0_0_11"/>
<evidence type="ECO:0000259" key="1">
    <source>
        <dbReference type="Pfam" id="PF03959"/>
    </source>
</evidence>
<reference evidence="2 3" key="1">
    <citation type="submission" date="2013-04" db="EMBL/GenBank/DDBJ databases">
        <title>Complete genome sequence of Corynebacterium humireducens DSM 45392(T), isolated from a wastewater-fed microbial fuel cell.</title>
        <authorList>
            <person name="Ruckert C."/>
            <person name="Albersmeier A."/>
            <person name="Kalinowski J."/>
        </authorList>
    </citation>
    <scope>NUCLEOTIDE SEQUENCE [LARGE SCALE GENOMIC DNA]</scope>
    <source>
        <strain evidence="3">MFC-5</strain>
    </source>
</reference>
<dbReference type="Gene3D" id="3.40.50.1820">
    <property type="entry name" value="alpha/beta hydrolase"/>
    <property type="match status" value="1"/>
</dbReference>
<organism evidence="2 3">
    <name type="scientific">Corynebacterium humireducens NBRC 106098 = DSM 45392</name>
    <dbReference type="NCBI Taxonomy" id="1223515"/>
    <lineage>
        <taxon>Bacteria</taxon>
        <taxon>Bacillati</taxon>
        <taxon>Actinomycetota</taxon>
        <taxon>Actinomycetes</taxon>
        <taxon>Mycobacteriales</taxon>
        <taxon>Corynebacteriaceae</taxon>
        <taxon>Corynebacterium</taxon>
    </lineage>
</organism>
<gene>
    <name evidence="2" type="ORF">B842_03235</name>
</gene>
<protein>
    <submittedName>
        <fullName evidence="2">Putative peptidoglycan-binding domain-containing protein</fullName>
    </submittedName>
</protein>
<keyword evidence="3" id="KW-1185">Reference proteome</keyword>
<dbReference type="RefSeq" id="WP_040085178.1">
    <property type="nucleotide sequence ID" value="NZ_CP005286.1"/>
</dbReference>
<dbReference type="STRING" id="1223515.B842_03235"/>
<evidence type="ECO:0000313" key="2">
    <source>
        <dbReference type="EMBL" id="AJE32500.1"/>
    </source>
</evidence>
<feature type="domain" description="Serine hydrolase" evidence="1">
    <location>
        <begin position="33"/>
        <end position="100"/>
    </location>
</feature>
<dbReference type="InterPro" id="IPR005645">
    <property type="entry name" value="FSH-like_dom"/>
</dbReference>
<dbReference type="InterPro" id="IPR029058">
    <property type="entry name" value="AB_hydrolase_fold"/>
</dbReference>
<dbReference type="EMBL" id="CP005286">
    <property type="protein sequence ID" value="AJE32500.1"/>
    <property type="molecule type" value="Genomic_DNA"/>
</dbReference>
<dbReference type="SUPFAM" id="SSF53474">
    <property type="entry name" value="alpha/beta-Hydrolases"/>
    <property type="match status" value="1"/>
</dbReference>
<sequence>MVAGYLSSPAESRVVGCLPNRGQVLHLGSPSYAESRDQGVAEVKRLINETPGTFGIAGFSQGGAVADLVVKALVEGDMQHRVGDCRWAHVFASPYRAKGKSFHLDDPNRLKFEGVAGQPVWNTWPIDYFAYAHADDLFTNTDLDNTWGKEIHDILEHTGVGNPQAQAATTDSVMKLIALINGAVATPANLAKTINTAEAMMRYQNENAHGRYNDPSYPIFGGRTALGHSINHLNYWGARI</sequence>
<dbReference type="Pfam" id="PF03959">
    <property type="entry name" value="FSH1"/>
    <property type="match status" value="1"/>
</dbReference>
<accession>A0A0B5D112</accession>
<name>A0A0B5D112_9CORY</name>
<evidence type="ECO:0000313" key="3">
    <source>
        <dbReference type="Proteomes" id="UP000031524"/>
    </source>
</evidence>
<dbReference type="KEGG" id="chm:B842_03235"/>
<dbReference type="AlphaFoldDB" id="A0A0B5D112"/>
<proteinExistence type="predicted"/>